<dbReference type="RefSeq" id="WP_281781607.1">
    <property type="nucleotide sequence ID" value="NZ_AP027041.1"/>
</dbReference>
<dbReference type="Proteomes" id="UP001317822">
    <property type="component" value="Chromosome"/>
</dbReference>
<sequence length="127" mass="13809">MRASRAVRGFFVGALLGALSASAWAAPPPQAQREIEQLIAALGASRCEFQRNGTWYSATDAQAHLQRKYDYLRKRDLVDTAEQFIERAGTQSSMSGKAYSVRCPGKAAVPSAQWLGGRLSALRHATP</sequence>
<evidence type="ECO:0000256" key="1">
    <source>
        <dbReference type="SAM" id="SignalP"/>
    </source>
</evidence>
<protein>
    <submittedName>
        <fullName evidence="2">YfeK family protein</fullName>
    </submittedName>
</protein>
<dbReference type="EMBL" id="AP027041">
    <property type="protein sequence ID" value="BDU16206.1"/>
    <property type="molecule type" value="Genomic_DNA"/>
</dbReference>
<feature type="chain" id="PRO_5045783509" evidence="1">
    <location>
        <begin position="26"/>
        <end position="127"/>
    </location>
</feature>
<dbReference type="InterPro" id="IPR035242">
    <property type="entry name" value="DUF5329"/>
</dbReference>
<keyword evidence="1" id="KW-0732">Signal</keyword>
<gene>
    <name evidence="2" type="ORF">LA521A_14070</name>
</gene>
<evidence type="ECO:0000313" key="3">
    <source>
        <dbReference type="Proteomes" id="UP001317822"/>
    </source>
</evidence>
<name>A0ABN6UIZ6_9GAMM</name>
<keyword evidence="3" id="KW-1185">Reference proteome</keyword>
<accession>A0ABN6UIZ6</accession>
<dbReference type="Pfam" id="PF17263">
    <property type="entry name" value="DUF5329"/>
    <property type="match status" value="1"/>
</dbReference>
<proteinExistence type="predicted"/>
<organism evidence="2 3">
    <name type="scientific">Lysobacter auxotrophicus</name>
    <dbReference type="NCBI Taxonomy" id="2992573"/>
    <lineage>
        <taxon>Bacteria</taxon>
        <taxon>Pseudomonadati</taxon>
        <taxon>Pseudomonadota</taxon>
        <taxon>Gammaproteobacteria</taxon>
        <taxon>Lysobacterales</taxon>
        <taxon>Lysobacteraceae</taxon>
        <taxon>Lysobacter</taxon>
    </lineage>
</organism>
<reference evidence="2 3" key="1">
    <citation type="journal article" date="2023" name="Int. J. Syst. Evol. Microbiol.">
        <title>Physiological and genomic analyses of cobalamin (vitamin B12)-auxotrophy of Lysobacter auxotrophicus sp. nov., a methionine-auxotrophic chitinolytic bacterium isolated from chitin-treated soil.</title>
        <authorList>
            <person name="Saito A."/>
            <person name="Dohra H."/>
            <person name="Hamada M."/>
            <person name="Moriuchi R."/>
            <person name="Kotsuchibashi Y."/>
            <person name="Mori K."/>
        </authorList>
    </citation>
    <scope>NUCLEOTIDE SEQUENCE [LARGE SCALE GENOMIC DNA]</scope>
    <source>
        <strain evidence="2 3">5-21a</strain>
    </source>
</reference>
<evidence type="ECO:0000313" key="2">
    <source>
        <dbReference type="EMBL" id="BDU16206.1"/>
    </source>
</evidence>
<feature type="signal peptide" evidence="1">
    <location>
        <begin position="1"/>
        <end position="25"/>
    </location>
</feature>